<gene>
    <name evidence="2" type="ORF">NMN56_023335</name>
</gene>
<evidence type="ECO:0000313" key="2">
    <source>
        <dbReference type="EMBL" id="MDJ1134835.1"/>
    </source>
</evidence>
<keyword evidence="3" id="KW-1185">Reference proteome</keyword>
<proteinExistence type="predicted"/>
<dbReference type="Proteomes" id="UP001214441">
    <property type="component" value="Unassembled WGS sequence"/>
</dbReference>
<reference evidence="2 3" key="1">
    <citation type="submission" date="2023-05" db="EMBL/GenBank/DDBJ databases">
        <title>Streptantibioticus silvisoli sp. nov., acidotolerant actinomycetes 1 from pine litter.</title>
        <authorList>
            <person name="Swiecimska M."/>
            <person name="Golinska P."/>
            <person name="Sangal V."/>
            <person name="Wachnowicz B."/>
            <person name="Goodfellow M."/>
        </authorList>
    </citation>
    <scope>NUCLEOTIDE SEQUENCE [LARGE SCALE GENOMIC DNA]</scope>
    <source>
        <strain evidence="2 3">DSM 42109</strain>
    </source>
</reference>
<keyword evidence="1" id="KW-0732">Signal</keyword>
<sequence length="99" mass="10228">MTLAAVAMTAGLSVAPAQAASPASAKADAAAAPSCITAWVKKGTLTQTGYGRNDCSSQKRYKIVWAFGADSACVTVKKGQTLKHKIPIAPRRFDGVKSC</sequence>
<feature type="signal peptide" evidence="1">
    <location>
        <begin position="1"/>
        <end position="19"/>
    </location>
</feature>
<dbReference type="EMBL" id="JANCPR020000024">
    <property type="protein sequence ID" value="MDJ1134835.1"/>
    <property type="molecule type" value="Genomic_DNA"/>
</dbReference>
<dbReference type="RefSeq" id="WP_274045787.1">
    <property type="nucleotide sequence ID" value="NZ_JANCPR020000024.1"/>
</dbReference>
<organism evidence="2 3">
    <name type="scientific">Streptomyces iconiensis</name>
    <dbReference type="NCBI Taxonomy" id="1384038"/>
    <lineage>
        <taxon>Bacteria</taxon>
        <taxon>Bacillati</taxon>
        <taxon>Actinomycetota</taxon>
        <taxon>Actinomycetes</taxon>
        <taxon>Kitasatosporales</taxon>
        <taxon>Streptomycetaceae</taxon>
        <taxon>Streptomyces</taxon>
    </lineage>
</organism>
<dbReference type="Gene3D" id="2.60.40.20">
    <property type="entry name" value="Alpha-amylase inhibitor"/>
    <property type="match status" value="1"/>
</dbReference>
<evidence type="ECO:0008006" key="4">
    <source>
        <dbReference type="Google" id="ProtNLM"/>
    </source>
</evidence>
<evidence type="ECO:0000313" key="3">
    <source>
        <dbReference type="Proteomes" id="UP001214441"/>
    </source>
</evidence>
<protein>
    <recommendedName>
        <fullName evidence="4">Alpha amylase inhibitor</fullName>
    </recommendedName>
</protein>
<comment type="caution">
    <text evidence="2">The sequence shown here is derived from an EMBL/GenBank/DDBJ whole genome shotgun (WGS) entry which is preliminary data.</text>
</comment>
<dbReference type="InterPro" id="IPR036379">
    <property type="entry name" value="A-amylase_inhib_sf"/>
</dbReference>
<accession>A0ABT7A0H9</accession>
<feature type="chain" id="PRO_5047256435" description="Alpha amylase inhibitor" evidence="1">
    <location>
        <begin position="20"/>
        <end position="99"/>
    </location>
</feature>
<name>A0ABT7A0H9_9ACTN</name>
<evidence type="ECO:0000256" key="1">
    <source>
        <dbReference type="SAM" id="SignalP"/>
    </source>
</evidence>